<dbReference type="RefSeq" id="WP_341599103.1">
    <property type="nucleotide sequence ID" value="NZ_JBAKAZ010000141.1"/>
</dbReference>
<evidence type="ECO:0000313" key="2">
    <source>
        <dbReference type="Proteomes" id="UP001369082"/>
    </source>
</evidence>
<comment type="caution">
    <text evidence="1">The sequence shown here is derived from an EMBL/GenBank/DDBJ whole genome shotgun (WGS) entry which is preliminary data.</text>
</comment>
<sequence length="92" mass="10874">MQAENYFLENFPDGVTNAIDEFYEELECSNQDSYELLIKTFGDDYSEDRILRATEADFLHFAKYMESYFELNERPPLNLVKSIIANALTQWK</sequence>
<keyword evidence="2" id="KW-1185">Reference proteome</keyword>
<dbReference type="Proteomes" id="UP001369082">
    <property type="component" value="Unassembled WGS sequence"/>
</dbReference>
<protein>
    <recommendedName>
        <fullName evidence="3">CdiI immunity protein domain-containing protein</fullName>
    </recommendedName>
</protein>
<gene>
    <name evidence="1" type="ORF">V6256_15190</name>
</gene>
<proteinExistence type="predicted"/>
<evidence type="ECO:0000313" key="1">
    <source>
        <dbReference type="EMBL" id="MEL0630930.1"/>
    </source>
</evidence>
<dbReference type="EMBL" id="JBAKAZ010000141">
    <property type="protein sequence ID" value="MEL0630930.1"/>
    <property type="molecule type" value="Genomic_DNA"/>
</dbReference>
<evidence type="ECO:0008006" key="3">
    <source>
        <dbReference type="Google" id="ProtNLM"/>
    </source>
</evidence>
<organism evidence="1 2">
    <name type="scientific">Psychromonas aquatilis</name>
    <dbReference type="NCBI Taxonomy" id="2005072"/>
    <lineage>
        <taxon>Bacteria</taxon>
        <taxon>Pseudomonadati</taxon>
        <taxon>Pseudomonadota</taxon>
        <taxon>Gammaproteobacteria</taxon>
        <taxon>Alteromonadales</taxon>
        <taxon>Psychromonadaceae</taxon>
        <taxon>Psychromonas</taxon>
    </lineage>
</organism>
<accession>A0ABU9GUK9</accession>
<reference evidence="1 2" key="1">
    <citation type="submission" date="2024-02" db="EMBL/GenBank/DDBJ databases">
        <title>Bacteria isolated from the canopy kelp, Nereocystis luetkeana.</title>
        <authorList>
            <person name="Pfister C.A."/>
            <person name="Younker I.T."/>
            <person name="Light S.H."/>
        </authorList>
    </citation>
    <scope>NUCLEOTIDE SEQUENCE [LARGE SCALE GENOMIC DNA]</scope>
    <source>
        <strain evidence="1 2">TI.1.05</strain>
    </source>
</reference>
<name>A0ABU9GUK9_9GAMM</name>